<keyword evidence="15" id="KW-1185">Reference proteome</keyword>
<keyword evidence="10" id="KW-0539">Nucleus</keyword>
<keyword evidence="4" id="KW-0378">Hydrolase</keyword>
<feature type="compositionally biased region" description="Polar residues" evidence="12">
    <location>
        <begin position="544"/>
        <end position="554"/>
    </location>
</feature>
<feature type="domain" description="Morc S5" evidence="13">
    <location>
        <begin position="364"/>
        <end position="492"/>
    </location>
</feature>
<evidence type="ECO:0000256" key="11">
    <source>
        <dbReference type="SAM" id="Coils"/>
    </source>
</evidence>
<evidence type="ECO:0000256" key="3">
    <source>
        <dbReference type="ARBA" id="ARBA00022722"/>
    </source>
</evidence>
<keyword evidence="4" id="KW-0255">Endonuclease</keyword>
<feature type="compositionally biased region" description="Low complexity" evidence="12">
    <location>
        <begin position="35"/>
        <end position="47"/>
    </location>
</feature>
<evidence type="ECO:0000313" key="15">
    <source>
        <dbReference type="Proteomes" id="UP000242715"/>
    </source>
</evidence>
<dbReference type="PANTHER" id="PTHR23336:SF58">
    <property type="entry name" value="PROTEIN MICRORCHIDIA 4"/>
    <property type="match status" value="1"/>
</dbReference>
<dbReference type="GO" id="GO:0016887">
    <property type="term" value="F:ATP hydrolysis activity"/>
    <property type="evidence" value="ECO:0007669"/>
    <property type="project" value="InterPro"/>
</dbReference>
<dbReference type="Gene3D" id="3.30.565.10">
    <property type="entry name" value="Histidine kinase-like ATPase, C-terminal domain"/>
    <property type="match status" value="1"/>
</dbReference>
<evidence type="ECO:0000256" key="2">
    <source>
        <dbReference type="ARBA" id="ARBA00007845"/>
    </source>
</evidence>
<reference evidence="15" key="1">
    <citation type="journal article" date="2017" name="Front. Plant Sci.">
        <title>Climate Clever Clovers: New Paradigm to Reduce the Environmental Footprint of Ruminants by Breeding Low Methanogenic Forages Utilizing Haplotype Variation.</title>
        <authorList>
            <person name="Kaur P."/>
            <person name="Appels R."/>
            <person name="Bayer P.E."/>
            <person name="Keeble-Gagnere G."/>
            <person name="Wang J."/>
            <person name="Hirakawa H."/>
            <person name="Shirasawa K."/>
            <person name="Vercoe P."/>
            <person name="Stefanova K."/>
            <person name="Durmic Z."/>
            <person name="Nichols P."/>
            <person name="Revell C."/>
            <person name="Isobe S.N."/>
            <person name="Edwards D."/>
            <person name="Erskine W."/>
        </authorList>
    </citation>
    <scope>NUCLEOTIDE SEQUENCE [LARGE SCALE GENOMIC DNA]</scope>
    <source>
        <strain evidence="15">cv. Daliak</strain>
    </source>
</reference>
<keyword evidence="5" id="KW-0227">DNA damage</keyword>
<evidence type="ECO:0000256" key="9">
    <source>
        <dbReference type="ARBA" id="ARBA00023204"/>
    </source>
</evidence>
<dbReference type="GO" id="GO:0005634">
    <property type="term" value="C:nucleus"/>
    <property type="evidence" value="ECO:0007669"/>
    <property type="project" value="UniProtKB-SubCell"/>
</dbReference>
<dbReference type="GO" id="GO:0006325">
    <property type="term" value="P:chromatin organization"/>
    <property type="evidence" value="ECO:0007669"/>
    <property type="project" value="UniProtKB-KW"/>
</dbReference>
<feature type="coiled-coil region" evidence="11">
    <location>
        <begin position="619"/>
        <end position="717"/>
    </location>
</feature>
<keyword evidence="6" id="KW-0156">Chromatin regulator</keyword>
<evidence type="ECO:0000256" key="8">
    <source>
        <dbReference type="ARBA" id="ARBA00023158"/>
    </source>
</evidence>
<dbReference type="InterPro" id="IPR036890">
    <property type="entry name" value="HATPase_C_sf"/>
</dbReference>
<dbReference type="Proteomes" id="UP000242715">
    <property type="component" value="Unassembled WGS sequence"/>
</dbReference>
<dbReference type="GO" id="GO:0006281">
    <property type="term" value="P:DNA repair"/>
    <property type="evidence" value="ECO:0007669"/>
    <property type="project" value="UniProtKB-KW"/>
</dbReference>
<feature type="compositionally biased region" description="Basic and acidic residues" evidence="12">
    <location>
        <begin position="530"/>
        <end position="542"/>
    </location>
</feature>
<evidence type="ECO:0000256" key="6">
    <source>
        <dbReference type="ARBA" id="ARBA00022853"/>
    </source>
</evidence>
<keyword evidence="9" id="KW-0234">DNA repair</keyword>
<dbReference type="GO" id="GO:0004519">
    <property type="term" value="F:endonuclease activity"/>
    <property type="evidence" value="ECO:0007669"/>
    <property type="project" value="UniProtKB-KW"/>
</dbReference>
<feature type="compositionally biased region" description="Low complexity" evidence="12">
    <location>
        <begin position="555"/>
        <end position="564"/>
    </location>
</feature>
<evidence type="ECO:0000256" key="4">
    <source>
        <dbReference type="ARBA" id="ARBA00022759"/>
    </source>
</evidence>
<keyword evidence="7 11" id="KW-0175">Coiled coil</keyword>
<dbReference type="GO" id="GO:0031349">
    <property type="term" value="P:positive regulation of defense response"/>
    <property type="evidence" value="ECO:0007669"/>
    <property type="project" value="UniProtKB-ARBA"/>
</dbReference>
<dbReference type="InterPro" id="IPR045261">
    <property type="entry name" value="MORC_ATPase"/>
</dbReference>
<dbReference type="InterPro" id="IPR041006">
    <property type="entry name" value="Morc_S5"/>
</dbReference>
<feature type="compositionally biased region" description="Polar residues" evidence="12">
    <location>
        <begin position="570"/>
        <end position="580"/>
    </location>
</feature>
<name>A0A2Z6NQ13_TRISU</name>
<dbReference type="Pfam" id="PF17942">
    <property type="entry name" value="Morc6_S5"/>
    <property type="match status" value="1"/>
</dbReference>
<dbReference type="GO" id="GO:0031047">
    <property type="term" value="P:regulatory ncRNA-mediated gene silencing"/>
    <property type="evidence" value="ECO:0007669"/>
    <property type="project" value="UniProtKB-KW"/>
</dbReference>
<evidence type="ECO:0000259" key="13">
    <source>
        <dbReference type="Pfam" id="PF17942"/>
    </source>
</evidence>
<organism evidence="14 15">
    <name type="scientific">Trifolium subterraneum</name>
    <name type="common">Subterranean clover</name>
    <dbReference type="NCBI Taxonomy" id="3900"/>
    <lineage>
        <taxon>Eukaryota</taxon>
        <taxon>Viridiplantae</taxon>
        <taxon>Streptophyta</taxon>
        <taxon>Embryophyta</taxon>
        <taxon>Tracheophyta</taxon>
        <taxon>Spermatophyta</taxon>
        <taxon>Magnoliopsida</taxon>
        <taxon>eudicotyledons</taxon>
        <taxon>Gunneridae</taxon>
        <taxon>Pentapetalae</taxon>
        <taxon>rosids</taxon>
        <taxon>fabids</taxon>
        <taxon>Fabales</taxon>
        <taxon>Fabaceae</taxon>
        <taxon>Papilionoideae</taxon>
        <taxon>50 kb inversion clade</taxon>
        <taxon>NPAAA clade</taxon>
        <taxon>Hologalegina</taxon>
        <taxon>IRL clade</taxon>
        <taxon>Trifolieae</taxon>
        <taxon>Trifolium</taxon>
    </lineage>
</organism>
<proteinExistence type="inferred from homology"/>
<protein>
    <recommendedName>
        <fullName evidence="13">Morc S5 domain-containing protein</fullName>
    </recommendedName>
</protein>
<keyword evidence="8" id="KW-0943">RNA-mediated gene silencing</keyword>
<dbReference type="AlphaFoldDB" id="A0A2Z6NQ13"/>
<dbReference type="Pfam" id="PF13589">
    <property type="entry name" value="HATPase_c_3"/>
    <property type="match status" value="1"/>
</dbReference>
<feature type="compositionally biased region" description="Low complexity" evidence="12">
    <location>
        <begin position="55"/>
        <end position="67"/>
    </location>
</feature>
<evidence type="ECO:0000256" key="5">
    <source>
        <dbReference type="ARBA" id="ARBA00022763"/>
    </source>
</evidence>
<evidence type="ECO:0000256" key="12">
    <source>
        <dbReference type="SAM" id="MobiDB-lite"/>
    </source>
</evidence>
<dbReference type="SUPFAM" id="SSF55874">
    <property type="entry name" value="ATPase domain of HSP90 chaperone/DNA topoisomerase II/histidine kinase"/>
    <property type="match status" value="1"/>
</dbReference>
<keyword evidence="3" id="KW-0540">Nuclease</keyword>
<dbReference type="OrthoDB" id="757982at2759"/>
<comment type="subcellular location">
    <subcellularLocation>
        <location evidence="1">Nucleus</location>
    </subcellularLocation>
</comment>
<evidence type="ECO:0000313" key="14">
    <source>
        <dbReference type="EMBL" id="GAU45736.1"/>
    </source>
</evidence>
<feature type="region of interest" description="Disordered" evidence="12">
    <location>
        <begin position="484"/>
        <end position="617"/>
    </location>
</feature>
<evidence type="ECO:0000256" key="7">
    <source>
        <dbReference type="ARBA" id="ARBA00023054"/>
    </source>
</evidence>
<evidence type="ECO:0000256" key="10">
    <source>
        <dbReference type="ARBA" id="ARBA00023242"/>
    </source>
</evidence>
<dbReference type="EMBL" id="DF974147">
    <property type="protein sequence ID" value="GAU45736.1"/>
    <property type="molecule type" value="Genomic_DNA"/>
</dbReference>
<gene>
    <name evidence="14" type="ORF">TSUD_77610</name>
</gene>
<comment type="similarity">
    <text evidence="2">Belongs to the MORC ATPase protein family.</text>
</comment>
<dbReference type="PANTHER" id="PTHR23336">
    <property type="entry name" value="ZINC FINGER CW-TYPE COILED-COIL DOMAIN PROTEIN 3"/>
    <property type="match status" value="1"/>
</dbReference>
<accession>A0A2Z6NQ13</accession>
<sequence length="717" mass="80190">MDVHVKEEETFDIPTEPGRKNRRNSGSHPPPPPDSVIDLSSSSSSSDSDSDGDLESVVASVVNAVESPSKKRKVNDKGAILPAGFLSPLPPPSPSPSHNAVLSLPAPDWASSANRSNRSVSFALKGCKQFWKAGDYDGAPSGGFESSTVGMDHVRVHPKFLHSNATSHKWALGAFAELLDNALDEVCNGATYVNVDMAVSKKDNSKMLLIEDNGGGMNPDKIRQCMSLGYSEKSKLANTIGQYGNGFKTSTMRLGADLDYERDGQGWKRILRTSLDDWNNNVETIVQWSPFSDEADLLRQFNLLKDQGTRVIIYNLWEDDQGQLELNFDDDPHDIQIRGVNRDEKNIQMAKSYPNSTHFLTYRHSLRSYASILYLRFPRGFRIILRGKDVLHHNIVNDMMMSQEVTYRPQSGVADGILKDSNMVATVTIGFVKDAKHHIDVSGFNVYHKNRLIKPFWRIWNPAGSGGRGVIGVLEANFVEPAHDKQGFEQTSPDAVPESSRPKRKSLATNGKATPFATDEQYSHSKQKRIRTESKRYSEHRNGRSSVSPGSRNQSSSEESSYAADDSDQNDNVSSKNQTKGLHKDLTPRGNAMRPTQGSNQKGKGINDHEEPQYDLSSLEQLEKREEEILSEVSQALQEEKDKCKSLETRLRDAEQKIEDLNREQETLIDVFSEERDRRNVDEKNLRNKLQEASNTIQELLDKVRSLERKSSSQAAK</sequence>
<feature type="region of interest" description="Disordered" evidence="12">
    <location>
        <begin position="1"/>
        <end position="75"/>
    </location>
</feature>
<evidence type="ECO:0000256" key="1">
    <source>
        <dbReference type="ARBA" id="ARBA00004123"/>
    </source>
</evidence>